<dbReference type="AlphaFoldDB" id="A0AA85IYH3"/>
<evidence type="ECO:0000256" key="6">
    <source>
        <dbReference type="SAM" id="MobiDB-lite"/>
    </source>
</evidence>
<evidence type="ECO:0000313" key="9">
    <source>
        <dbReference type="WBParaSite" id="TREG1_116370.2"/>
    </source>
</evidence>
<dbReference type="WBParaSite" id="TREG1_116370.2">
    <property type="protein sequence ID" value="TREG1_116370.2"/>
    <property type="gene ID" value="TREG1_116370"/>
</dbReference>
<proteinExistence type="inferred from homology"/>
<feature type="compositionally biased region" description="Polar residues" evidence="6">
    <location>
        <begin position="301"/>
        <end position="310"/>
    </location>
</feature>
<dbReference type="PANTHER" id="PTHR12228:SF0">
    <property type="entry name" value="TATA-BOX BINDING PROTEIN ASSOCIATED FACTOR 7"/>
    <property type="match status" value="1"/>
</dbReference>
<keyword evidence="8" id="KW-1185">Reference proteome</keyword>
<keyword evidence="5" id="KW-0539">Nucleus</keyword>
<evidence type="ECO:0000313" key="8">
    <source>
        <dbReference type="Proteomes" id="UP000050795"/>
    </source>
</evidence>
<feature type="region of interest" description="Disordered" evidence="6">
    <location>
        <begin position="399"/>
        <end position="429"/>
    </location>
</feature>
<organism evidence="8 9">
    <name type="scientific">Trichobilharzia regenti</name>
    <name type="common">Nasal bird schistosome</name>
    <dbReference type="NCBI Taxonomy" id="157069"/>
    <lineage>
        <taxon>Eukaryota</taxon>
        <taxon>Metazoa</taxon>
        <taxon>Spiralia</taxon>
        <taxon>Lophotrochozoa</taxon>
        <taxon>Platyhelminthes</taxon>
        <taxon>Trematoda</taxon>
        <taxon>Digenea</taxon>
        <taxon>Strigeidida</taxon>
        <taxon>Schistosomatoidea</taxon>
        <taxon>Schistosomatidae</taxon>
        <taxon>Trichobilharzia</taxon>
    </lineage>
</organism>
<reference evidence="9" key="2">
    <citation type="submission" date="2023-11" db="UniProtKB">
        <authorList>
            <consortium name="WormBaseParasite"/>
        </authorList>
    </citation>
    <scope>IDENTIFICATION</scope>
</reference>
<keyword evidence="3" id="KW-0805">Transcription regulation</keyword>
<dbReference type="CDD" id="cd08047">
    <property type="entry name" value="TAF7"/>
    <property type="match status" value="1"/>
</dbReference>
<dbReference type="GO" id="GO:0016251">
    <property type="term" value="F:RNA polymerase II general transcription initiation factor activity"/>
    <property type="evidence" value="ECO:0007669"/>
    <property type="project" value="TreeGrafter"/>
</dbReference>
<evidence type="ECO:0000256" key="1">
    <source>
        <dbReference type="ARBA" id="ARBA00004123"/>
    </source>
</evidence>
<name>A0AA85IYH3_TRIRE</name>
<dbReference type="PANTHER" id="PTHR12228">
    <property type="entry name" value="TRANSCRIPTION INITIATION FACTOR TFIID 55 KD SUBUNIT-RELATED"/>
    <property type="match status" value="1"/>
</dbReference>
<keyword evidence="4" id="KW-0804">Transcription</keyword>
<protein>
    <recommendedName>
        <fullName evidence="7">TAFII55 protein conserved region domain-containing protein</fullName>
    </recommendedName>
</protein>
<evidence type="ECO:0000256" key="2">
    <source>
        <dbReference type="ARBA" id="ARBA00009368"/>
    </source>
</evidence>
<feature type="compositionally biased region" description="Basic and acidic residues" evidence="6">
    <location>
        <begin position="272"/>
        <end position="282"/>
    </location>
</feature>
<dbReference type="SMART" id="SM01370">
    <property type="entry name" value="TAFII55_N"/>
    <property type="match status" value="1"/>
</dbReference>
<evidence type="ECO:0000256" key="4">
    <source>
        <dbReference type="ARBA" id="ARBA00023163"/>
    </source>
</evidence>
<feature type="region of interest" description="Disordered" evidence="6">
    <location>
        <begin position="194"/>
        <end position="233"/>
    </location>
</feature>
<feature type="domain" description="TAFII55 protein conserved region" evidence="7">
    <location>
        <begin position="13"/>
        <end position="182"/>
    </location>
</feature>
<sequence length="552" mass="60724">MTAKLPLDSNYDLEQQFILRMSDTLAAQNLAADIEAGIPFKENFTIEFKPDMRHTIVRYNGQVYQGQIMDLPCIIESLKTTDKKNFYKTADICQMMICTQGDETGPLRGTAAYLDNRPGSRNKTFDIGHENREFQYLHGITPPLKNVLHRRFRKTRRKRFVDMPKIEKEVKQLLRADLEAVSVKWEVIWTDPPAPIARANAGNKSNTLNTESGDANDQLGNQHPTADDEIEDEDEDGTRAYAIDHRDVFGEISSSSLGSSSDSDDSSGSSHGGDRRNPGDRRGGRHAGSSGHPSDNENDNDPLSSSMTGDNNEKSKSQTSTQNQNSGSVVELGQSSFSSSTNVYNKRKSTLTPATVDDISTDVPLSESNNNNNDCINNNNNNFGSLKDELAAELLLSDSGDENDDLNNGDNDEDDVDNVDNDDDDDDGDLQTSVVAELVANSSSNLNSTNMEGLNESLHRLGGMIGTDLDDLDGVVDEDDDDDDDEDNIIHRGGELLDDSAFMGFHNSSSTNTTTTNVHGHRTTTVTPSTIDDYHSVVFNEDIDDMDNEDTL</sequence>
<feature type="compositionally biased region" description="Polar residues" evidence="6">
    <location>
        <begin position="202"/>
        <end position="224"/>
    </location>
</feature>
<evidence type="ECO:0000256" key="3">
    <source>
        <dbReference type="ARBA" id="ARBA00023015"/>
    </source>
</evidence>
<dbReference type="GO" id="GO:0005669">
    <property type="term" value="C:transcription factor TFIID complex"/>
    <property type="evidence" value="ECO:0007669"/>
    <property type="project" value="InterPro"/>
</dbReference>
<dbReference type="InterPro" id="IPR037817">
    <property type="entry name" value="TAF7"/>
</dbReference>
<dbReference type="GO" id="GO:0051123">
    <property type="term" value="P:RNA polymerase II preinitiation complex assembly"/>
    <property type="evidence" value="ECO:0007669"/>
    <property type="project" value="TreeGrafter"/>
</dbReference>
<feature type="compositionally biased region" description="Low complexity" evidence="6">
    <location>
        <begin position="253"/>
        <end position="269"/>
    </location>
</feature>
<evidence type="ECO:0000256" key="5">
    <source>
        <dbReference type="ARBA" id="ARBA00023242"/>
    </source>
</evidence>
<evidence type="ECO:0000259" key="7">
    <source>
        <dbReference type="SMART" id="SM01370"/>
    </source>
</evidence>
<comment type="subcellular location">
    <subcellularLocation>
        <location evidence="1">Nucleus</location>
    </subcellularLocation>
</comment>
<comment type="similarity">
    <text evidence="2">Belongs to the TAF7 family.</text>
</comment>
<feature type="region of interest" description="Disordered" evidence="6">
    <location>
        <begin position="252"/>
        <end position="334"/>
    </location>
</feature>
<accession>A0AA85IYH3</accession>
<dbReference type="InterPro" id="IPR006751">
    <property type="entry name" value="TAFII55_prot_cons_reg"/>
</dbReference>
<dbReference type="Proteomes" id="UP000050795">
    <property type="component" value="Unassembled WGS sequence"/>
</dbReference>
<reference evidence="8" key="1">
    <citation type="submission" date="2022-06" db="EMBL/GenBank/DDBJ databases">
        <authorList>
            <person name="Berger JAMES D."/>
            <person name="Berger JAMES D."/>
        </authorList>
    </citation>
    <scope>NUCLEOTIDE SEQUENCE [LARGE SCALE GENOMIC DNA]</scope>
</reference>
<dbReference type="Pfam" id="PF04658">
    <property type="entry name" value="TAFII55_N"/>
    <property type="match status" value="1"/>
</dbReference>
<feature type="compositionally biased region" description="Low complexity" evidence="6">
    <location>
        <begin position="317"/>
        <end position="326"/>
    </location>
</feature>